<gene>
    <name evidence="2" type="ORF">MEUPH1_LOCUS20520</name>
</gene>
<feature type="region of interest" description="Disordered" evidence="1">
    <location>
        <begin position="66"/>
        <end position="100"/>
    </location>
</feature>
<reference evidence="2 3" key="1">
    <citation type="submission" date="2023-01" db="EMBL/GenBank/DDBJ databases">
        <authorList>
            <person name="Whitehead M."/>
        </authorList>
    </citation>
    <scope>NUCLEOTIDE SEQUENCE [LARGE SCALE GENOMIC DNA]</scope>
</reference>
<organism evidence="2 3">
    <name type="scientific">Macrosiphum euphorbiae</name>
    <name type="common">potato aphid</name>
    <dbReference type="NCBI Taxonomy" id="13131"/>
    <lineage>
        <taxon>Eukaryota</taxon>
        <taxon>Metazoa</taxon>
        <taxon>Ecdysozoa</taxon>
        <taxon>Arthropoda</taxon>
        <taxon>Hexapoda</taxon>
        <taxon>Insecta</taxon>
        <taxon>Pterygota</taxon>
        <taxon>Neoptera</taxon>
        <taxon>Paraneoptera</taxon>
        <taxon>Hemiptera</taxon>
        <taxon>Sternorrhyncha</taxon>
        <taxon>Aphidomorpha</taxon>
        <taxon>Aphidoidea</taxon>
        <taxon>Aphididae</taxon>
        <taxon>Macrosiphini</taxon>
        <taxon>Macrosiphum</taxon>
    </lineage>
</organism>
<dbReference type="EMBL" id="CARXXK010000004">
    <property type="protein sequence ID" value="CAI6365859.1"/>
    <property type="molecule type" value="Genomic_DNA"/>
</dbReference>
<comment type="caution">
    <text evidence="2">The sequence shown here is derived from an EMBL/GenBank/DDBJ whole genome shotgun (WGS) entry which is preliminary data.</text>
</comment>
<protein>
    <submittedName>
        <fullName evidence="2">Uncharacterized protein</fullName>
    </submittedName>
</protein>
<sequence>MYKILNETLRSNNCPAVGHLAYRIDTKTRHVRRKMASAFFLSPKISAFHDTRRCRSPVNRLIVYPTSLDGPGAGSNLGADKLKSASPRPAISGTDRNTEK</sequence>
<evidence type="ECO:0000256" key="1">
    <source>
        <dbReference type="SAM" id="MobiDB-lite"/>
    </source>
</evidence>
<dbReference type="AlphaFoldDB" id="A0AAV0XDU1"/>
<accession>A0AAV0XDU1</accession>
<keyword evidence="3" id="KW-1185">Reference proteome</keyword>
<evidence type="ECO:0000313" key="2">
    <source>
        <dbReference type="EMBL" id="CAI6365859.1"/>
    </source>
</evidence>
<name>A0AAV0XDU1_9HEMI</name>
<proteinExistence type="predicted"/>
<evidence type="ECO:0000313" key="3">
    <source>
        <dbReference type="Proteomes" id="UP001160148"/>
    </source>
</evidence>
<dbReference type="Proteomes" id="UP001160148">
    <property type="component" value="Unassembled WGS sequence"/>
</dbReference>